<dbReference type="Proteomes" id="UP000243978">
    <property type="component" value="Unassembled WGS sequence"/>
</dbReference>
<feature type="signal peptide" evidence="1">
    <location>
        <begin position="1"/>
        <end position="24"/>
    </location>
</feature>
<dbReference type="Gene3D" id="3.30.530.20">
    <property type="match status" value="1"/>
</dbReference>
<accession>A0A2T6BHE1</accession>
<sequence length="196" mass="21298">MRSILCHVALSAAITLGLPAITNAQDAMRRLDATIVEGVSLRRTVRMSFNDAPAELLPQLLTRVDLYDPNIVEVRFDHSQSETPGQFGVGSRRICVFGDGRELVEPIVVYDPPHSLGYTVDAEASTMSLPVSDIILIYDFQAAESGGTDLTVKAYFDPRIAGTGPVIEPVLTGTLRRTFQTAVDVFGGTYRGDEKP</sequence>
<keyword evidence="3" id="KW-1185">Reference proteome</keyword>
<reference evidence="2 3" key="1">
    <citation type="submission" date="2018-04" db="EMBL/GenBank/DDBJ databases">
        <title>Genomic Encyclopedia of Archaeal and Bacterial Type Strains, Phase II (KMG-II): from individual species to whole genera.</title>
        <authorList>
            <person name="Goeker M."/>
        </authorList>
    </citation>
    <scope>NUCLEOTIDE SEQUENCE [LARGE SCALE GENOMIC DNA]</scope>
    <source>
        <strain evidence="2 3">DSM 100977</strain>
    </source>
</reference>
<dbReference type="InterPro" id="IPR023393">
    <property type="entry name" value="START-like_dom_sf"/>
</dbReference>
<organism evidence="2 3">
    <name type="scientific">Litoreibacter ponti</name>
    <dbReference type="NCBI Taxonomy" id="1510457"/>
    <lineage>
        <taxon>Bacteria</taxon>
        <taxon>Pseudomonadati</taxon>
        <taxon>Pseudomonadota</taxon>
        <taxon>Alphaproteobacteria</taxon>
        <taxon>Rhodobacterales</taxon>
        <taxon>Roseobacteraceae</taxon>
        <taxon>Litoreibacter</taxon>
    </lineage>
</organism>
<dbReference type="SUPFAM" id="SSF55961">
    <property type="entry name" value="Bet v1-like"/>
    <property type="match status" value="1"/>
</dbReference>
<dbReference type="EMBL" id="QBKS01000001">
    <property type="protein sequence ID" value="PTX55472.1"/>
    <property type="molecule type" value="Genomic_DNA"/>
</dbReference>
<name>A0A2T6BHE1_9RHOB</name>
<dbReference type="OrthoDB" id="1364128at2"/>
<proteinExistence type="predicted"/>
<evidence type="ECO:0008006" key="4">
    <source>
        <dbReference type="Google" id="ProtNLM"/>
    </source>
</evidence>
<feature type="chain" id="PRO_5015698491" description="Polyketide cyclase/dehydrase/lipid transport protein" evidence="1">
    <location>
        <begin position="25"/>
        <end position="196"/>
    </location>
</feature>
<dbReference type="AlphaFoldDB" id="A0A2T6BHE1"/>
<evidence type="ECO:0000313" key="3">
    <source>
        <dbReference type="Proteomes" id="UP000243978"/>
    </source>
</evidence>
<comment type="caution">
    <text evidence="2">The sequence shown here is derived from an EMBL/GenBank/DDBJ whole genome shotgun (WGS) entry which is preliminary data.</text>
</comment>
<gene>
    <name evidence="2" type="ORF">C8N43_0111</name>
</gene>
<dbReference type="RefSeq" id="WP_146174137.1">
    <property type="nucleotide sequence ID" value="NZ_QBKS01000001.1"/>
</dbReference>
<dbReference type="CDD" id="cd07821">
    <property type="entry name" value="PYR_PYL_RCAR_like"/>
    <property type="match status" value="1"/>
</dbReference>
<evidence type="ECO:0000313" key="2">
    <source>
        <dbReference type="EMBL" id="PTX55472.1"/>
    </source>
</evidence>
<protein>
    <recommendedName>
        <fullName evidence="4">Polyketide cyclase/dehydrase/lipid transport protein</fullName>
    </recommendedName>
</protein>
<keyword evidence="1" id="KW-0732">Signal</keyword>
<evidence type="ECO:0000256" key="1">
    <source>
        <dbReference type="SAM" id="SignalP"/>
    </source>
</evidence>